<name>A0A0M2SKN3_9STAP</name>
<dbReference type="RefSeq" id="WP_046512951.1">
    <property type="nucleotide sequence ID" value="NZ_LAYZ01000002.1"/>
</dbReference>
<evidence type="ECO:0000256" key="4">
    <source>
        <dbReference type="ARBA" id="ARBA00023274"/>
    </source>
</evidence>
<dbReference type="InterPro" id="IPR020930">
    <property type="entry name" value="Ribosomal_uL5_bac-type"/>
</dbReference>
<organism evidence="9 10">
    <name type="scientific">Salinicoccus sediminis</name>
    <dbReference type="NCBI Taxonomy" id="1432562"/>
    <lineage>
        <taxon>Bacteria</taxon>
        <taxon>Bacillati</taxon>
        <taxon>Bacillota</taxon>
        <taxon>Bacilli</taxon>
        <taxon>Bacillales</taxon>
        <taxon>Staphylococcaceae</taxon>
        <taxon>Salinicoccus</taxon>
    </lineage>
</organism>
<feature type="compositionally biased region" description="Acidic residues" evidence="6">
    <location>
        <begin position="185"/>
        <end position="214"/>
    </location>
</feature>
<dbReference type="STRING" id="1432562.WN59_03870"/>
<dbReference type="OrthoDB" id="9790002at2"/>
<feature type="domain" description="Large ribosomal subunit protein bL25 beta" evidence="8">
    <location>
        <begin position="99"/>
        <end position="182"/>
    </location>
</feature>
<evidence type="ECO:0000259" key="7">
    <source>
        <dbReference type="Pfam" id="PF01386"/>
    </source>
</evidence>
<dbReference type="Gene3D" id="2.170.120.20">
    <property type="entry name" value="Ribosomal protein L25, beta domain"/>
    <property type="match status" value="1"/>
</dbReference>
<comment type="caution">
    <text evidence="9">The sequence shown here is derived from an EMBL/GenBank/DDBJ whole genome shotgun (WGS) entry which is preliminary data.</text>
</comment>
<keyword evidence="4 5" id="KW-0687">Ribonucleoprotein</keyword>
<dbReference type="InterPro" id="IPR020057">
    <property type="entry name" value="Ribosomal_bL25_b-dom"/>
</dbReference>
<comment type="function">
    <text evidence="5">This is one of the proteins that binds to the 5S RNA in the ribosome where it forms part of the central protuberance.</text>
</comment>
<dbReference type="CDD" id="cd00495">
    <property type="entry name" value="Ribosomal_L25_TL5_CTC"/>
    <property type="match status" value="1"/>
</dbReference>
<dbReference type="GO" id="GO:0003735">
    <property type="term" value="F:structural constituent of ribosome"/>
    <property type="evidence" value="ECO:0007669"/>
    <property type="project" value="InterPro"/>
</dbReference>
<comment type="subunit">
    <text evidence="5">Part of the 50S ribosomal subunit; part of the 5S rRNA/L5/L18/L25 subcomplex. Contacts the 5S rRNA. Binds to the 5S rRNA independently of L5 and L18.</text>
</comment>
<comment type="similarity">
    <text evidence="5">Belongs to the bacterial ribosomal protein bL25 family. CTC subfamily.</text>
</comment>
<dbReference type="Proteomes" id="UP000034287">
    <property type="component" value="Unassembled WGS sequence"/>
</dbReference>
<dbReference type="Pfam" id="PF14693">
    <property type="entry name" value="Ribosomal_TL5_C"/>
    <property type="match status" value="1"/>
</dbReference>
<dbReference type="GO" id="GO:0006412">
    <property type="term" value="P:translation"/>
    <property type="evidence" value="ECO:0007669"/>
    <property type="project" value="UniProtKB-UniRule"/>
</dbReference>
<dbReference type="NCBIfam" id="TIGR00731">
    <property type="entry name" value="bL25_bact_ctc"/>
    <property type="match status" value="1"/>
</dbReference>
<dbReference type="EMBL" id="LAYZ01000002">
    <property type="protein sequence ID" value="KKK34808.1"/>
    <property type="molecule type" value="Genomic_DNA"/>
</dbReference>
<evidence type="ECO:0000256" key="3">
    <source>
        <dbReference type="ARBA" id="ARBA00022980"/>
    </source>
</evidence>
<dbReference type="PATRIC" id="fig|1432562.3.peg.755"/>
<dbReference type="InterPro" id="IPR020056">
    <property type="entry name" value="Rbsml_bL25/Gln-tRNA_synth_N"/>
</dbReference>
<keyword evidence="1 5" id="KW-0699">rRNA-binding</keyword>
<evidence type="ECO:0000256" key="2">
    <source>
        <dbReference type="ARBA" id="ARBA00022884"/>
    </source>
</evidence>
<gene>
    <name evidence="5" type="primary">rplY</name>
    <name evidence="5" type="synonym">ctc</name>
    <name evidence="9" type="ORF">WN59_03870</name>
</gene>
<reference evidence="9 10" key="1">
    <citation type="submission" date="2015-04" db="EMBL/GenBank/DDBJ databases">
        <title>Taxonomic description and genome sequence of Salinicoccus sediminis sp. nov., a novel hyper halotolerant bacterium isolated from marine sediment.</title>
        <authorList>
            <person name="Mathan Kumar R."/>
            <person name="Kaur G."/>
            <person name="Kumar N."/>
            <person name="Kumar A."/>
            <person name="Singh N.K."/>
            <person name="Kaur N."/>
            <person name="Mayilraj S."/>
        </authorList>
    </citation>
    <scope>NUCLEOTIDE SEQUENCE [LARGE SCALE GENOMIC DNA]</scope>
    <source>
        <strain evidence="9 10">SV-16</strain>
    </source>
</reference>
<dbReference type="NCBIfam" id="NF004133">
    <property type="entry name" value="PRK05618.2-4"/>
    <property type="match status" value="1"/>
</dbReference>
<feature type="region of interest" description="Disordered" evidence="6">
    <location>
        <begin position="171"/>
        <end position="214"/>
    </location>
</feature>
<keyword evidence="10" id="KW-1185">Reference proteome</keyword>
<dbReference type="GO" id="GO:0008097">
    <property type="term" value="F:5S rRNA binding"/>
    <property type="evidence" value="ECO:0007669"/>
    <property type="project" value="InterPro"/>
</dbReference>
<dbReference type="PANTHER" id="PTHR33284:SF1">
    <property type="entry name" value="RIBOSOMAL PROTEIN L25_GLN-TRNA SYNTHETASE, ANTI-CODON-BINDING DOMAIN-CONTAINING PROTEIN"/>
    <property type="match status" value="1"/>
</dbReference>
<dbReference type="GO" id="GO:0022625">
    <property type="term" value="C:cytosolic large ribosomal subunit"/>
    <property type="evidence" value="ECO:0007669"/>
    <property type="project" value="TreeGrafter"/>
</dbReference>
<proteinExistence type="inferred from homology"/>
<evidence type="ECO:0000256" key="1">
    <source>
        <dbReference type="ARBA" id="ARBA00022730"/>
    </source>
</evidence>
<protein>
    <recommendedName>
        <fullName evidence="5">Large ribosomal subunit protein bL25</fullName>
    </recommendedName>
    <alternativeName>
        <fullName evidence="5">General stress protein CTC</fullName>
    </alternativeName>
</protein>
<dbReference type="SUPFAM" id="SSF50715">
    <property type="entry name" value="Ribosomal protein L25-like"/>
    <property type="match status" value="1"/>
</dbReference>
<dbReference type="InterPro" id="IPR011035">
    <property type="entry name" value="Ribosomal_bL25/Gln-tRNA_synth"/>
</dbReference>
<feature type="domain" description="Large ribosomal subunit protein bL25 L25" evidence="7">
    <location>
        <begin position="8"/>
        <end position="91"/>
    </location>
</feature>
<dbReference type="InterPro" id="IPR037121">
    <property type="entry name" value="Ribosomal_bL25_C"/>
</dbReference>
<dbReference type="Pfam" id="PF01386">
    <property type="entry name" value="Ribosomal_L25p"/>
    <property type="match status" value="1"/>
</dbReference>
<evidence type="ECO:0000313" key="10">
    <source>
        <dbReference type="Proteomes" id="UP000034287"/>
    </source>
</evidence>
<evidence type="ECO:0000259" key="8">
    <source>
        <dbReference type="Pfam" id="PF14693"/>
    </source>
</evidence>
<dbReference type="AlphaFoldDB" id="A0A0M2SKN3"/>
<dbReference type="InterPro" id="IPR029751">
    <property type="entry name" value="Ribosomal_L25_dom"/>
</dbReference>
<dbReference type="HAMAP" id="MF_01334">
    <property type="entry name" value="Ribosomal_bL25_CTC"/>
    <property type="match status" value="1"/>
</dbReference>
<evidence type="ECO:0000256" key="5">
    <source>
        <dbReference type="HAMAP-Rule" id="MF_01334"/>
    </source>
</evidence>
<keyword evidence="3 5" id="KW-0689">Ribosomal protein</keyword>
<keyword evidence="2 5" id="KW-0694">RNA-binding</keyword>
<dbReference type="PANTHER" id="PTHR33284">
    <property type="entry name" value="RIBOSOMAL PROTEIN L25/GLN-TRNA SYNTHETASE, ANTI-CODON-BINDING DOMAIN-CONTAINING PROTEIN"/>
    <property type="match status" value="1"/>
</dbReference>
<dbReference type="Gene3D" id="2.40.240.10">
    <property type="entry name" value="Ribosomal Protein L25, Chain P"/>
    <property type="match status" value="1"/>
</dbReference>
<accession>A0A0M2SKN3</accession>
<sequence>MAKLASAAREGKGKRSELTELRSTGKIPAIVYGYEVENTNVSVDENEFIKVIREVGRNGVIALDLNGKAVNVMVTDYQFDSLKNQITHIDFTAINMKSEVTVDVTIELVGEAAGVKEGGVVEQPAFQVQVTATPDNIPESIEINVEALEIGDSIHVSDLRQGAKYTIENEDEETLVSIVPPQKEEDLEEAEGEEVEGSEEGEEAASEETENEEQ</sequence>
<dbReference type="InterPro" id="IPR001021">
    <property type="entry name" value="Ribosomal_bL25_long"/>
</dbReference>
<evidence type="ECO:0000256" key="6">
    <source>
        <dbReference type="SAM" id="MobiDB-lite"/>
    </source>
</evidence>
<evidence type="ECO:0000313" key="9">
    <source>
        <dbReference type="EMBL" id="KKK34808.1"/>
    </source>
</evidence>